<dbReference type="InterPro" id="IPR050197">
    <property type="entry name" value="Aldolase_class_II_sugar_metab"/>
</dbReference>
<dbReference type="GO" id="GO:0046872">
    <property type="term" value="F:metal ion binding"/>
    <property type="evidence" value="ECO:0007669"/>
    <property type="project" value="UniProtKB-KW"/>
</dbReference>
<feature type="domain" description="Class II aldolase/adducin N-terminal" evidence="3">
    <location>
        <begin position="22"/>
        <end position="204"/>
    </location>
</feature>
<dbReference type="EMBL" id="JAEINH010000012">
    <property type="protein sequence ID" value="MBI9115914.1"/>
    <property type="molecule type" value="Genomic_DNA"/>
</dbReference>
<dbReference type="RefSeq" id="WP_198734484.1">
    <property type="nucleotide sequence ID" value="NZ_JAEINH010000012.1"/>
</dbReference>
<name>A0A934IFB5_9MICO</name>
<dbReference type="InterPro" id="IPR036409">
    <property type="entry name" value="Aldolase_II/adducin_N_sf"/>
</dbReference>
<dbReference type="GO" id="GO:0005829">
    <property type="term" value="C:cytosol"/>
    <property type="evidence" value="ECO:0007669"/>
    <property type="project" value="TreeGrafter"/>
</dbReference>
<dbReference type="SMART" id="SM01007">
    <property type="entry name" value="Aldolase_II"/>
    <property type="match status" value="1"/>
</dbReference>
<dbReference type="Gene3D" id="3.40.225.10">
    <property type="entry name" value="Class II aldolase/adducin N-terminal domain"/>
    <property type="match status" value="1"/>
</dbReference>
<dbReference type="InterPro" id="IPR001303">
    <property type="entry name" value="Aldolase_II/adducin_N"/>
</dbReference>
<dbReference type="PANTHER" id="PTHR22789">
    <property type="entry name" value="FUCULOSE PHOSPHATE ALDOLASE"/>
    <property type="match status" value="1"/>
</dbReference>
<evidence type="ECO:0000256" key="1">
    <source>
        <dbReference type="ARBA" id="ARBA00022723"/>
    </source>
</evidence>
<dbReference type="Pfam" id="PF00596">
    <property type="entry name" value="Aldolase_II"/>
    <property type="match status" value="1"/>
</dbReference>
<accession>A0A934IFB5</accession>
<reference evidence="4" key="1">
    <citation type="submission" date="2020-12" db="EMBL/GenBank/DDBJ databases">
        <title>Sanguibacter suaedae sp. nov., isolated from Suaeda aralocaspica.</title>
        <authorList>
            <person name="Ma Q."/>
        </authorList>
    </citation>
    <scope>NUCLEOTIDE SEQUENCE</scope>
    <source>
        <strain evidence="4">YZGR15</strain>
    </source>
</reference>
<keyword evidence="5" id="KW-1185">Reference proteome</keyword>
<evidence type="ECO:0000256" key="2">
    <source>
        <dbReference type="ARBA" id="ARBA00023239"/>
    </source>
</evidence>
<evidence type="ECO:0000259" key="3">
    <source>
        <dbReference type="SMART" id="SM01007"/>
    </source>
</evidence>
<organism evidence="4 5">
    <name type="scientific">Sanguibacter suaedae</name>
    <dbReference type="NCBI Taxonomy" id="2795737"/>
    <lineage>
        <taxon>Bacteria</taxon>
        <taxon>Bacillati</taxon>
        <taxon>Actinomycetota</taxon>
        <taxon>Actinomycetes</taxon>
        <taxon>Micrococcales</taxon>
        <taxon>Sanguibacteraceae</taxon>
        <taxon>Sanguibacter</taxon>
    </lineage>
</organism>
<gene>
    <name evidence="4" type="ORF">JAV76_12905</name>
</gene>
<proteinExistence type="predicted"/>
<dbReference type="SUPFAM" id="SSF53639">
    <property type="entry name" value="AraD/HMP-PK domain-like"/>
    <property type="match status" value="1"/>
</dbReference>
<dbReference type="GO" id="GO:0019323">
    <property type="term" value="P:pentose catabolic process"/>
    <property type="evidence" value="ECO:0007669"/>
    <property type="project" value="TreeGrafter"/>
</dbReference>
<dbReference type="GO" id="GO:0016832">
    <property type="term" value="F:aldehyde-lyase activity"/>
    <property type="evidence" value="ECO:0007669"/>
    <property type="project" value="TreeGrafter"/>
</dbReference>
<comment type="caution">
    <text evidence="4">The sequence shown here is derived from an EMBL/GenBank/DDBJ whole genome shotgun (WGS) entry which is preliminary data.</text>
</comment>
<dbReference type="PANTHER" id="PTHR22789:SF0">
    <property type="entry name" value="3-OXO-TETRONATE 4-PHOSPHATE DECARBOXYLASE-RELATED"/>
    <property type="match status" value="1"/>
</dbReference>
<evidence type="ECO:0000313" key="4">
    <source>
        <dbReference type="EMBL" id="MBI9115914.1"/>
    </source>
</evidence>
<keyword evidence="2" id="KW-0456">Lyase</keyword>
<dbReference type="AlphaFoldDB" id="A0A934IFB5"/>
<evidence type="ECO:0000313" key="5">
    <source>
        <dbReference type="Proteomes" id="UP000602087"/>
    </source>
</evidence>
<protein>
    <submittedName>
        <fullName evidence="4">Class II aldolase/adducin family protein</fullName>
    </submittedName>
</protein>
<keyword evidence="1" id="KW-0479">Metal-binding</keyword>
<dbReference type="Proteomes" id="UP000602087">
    <property type="component" value="Unassembled WGS sequence"/>
</dbReference>
<sequence length="229" mass="24802">MTLTTPYPSPVVRSRASTALREEILGYCRESVRAGLNFNTQGNISVRLPSVEGEPDAIVITPSDVRYDQMVPADMVVVAMDGTVLEGDLLPSTELPVHLAHYRRRPDARAIVHTESTFVNVLGALGRRIDPVLLNMVLYAKGPVPVMPFEFSTNADFGRRSAELLGDDVNAVVWANHGLLAVGTSLKLAFKVAVAVEENAEVLHHASQAGEPRVLVYADIDVPEGARLP</sequence>